<organism evidence="1 2">
    <name type="scientific">Candidatus Ryanbacteria bacterium RIFCSPLOWO2_12_FULL_47_9c</name>
    <dbReference type="NCBI Taxonomy" id="1802131"/>
    <lineage>
        <taxon>Bacteria</taxon>
        <taxon>Candidatus Ryaniibacteriota</taxon>
    </lineage>
</organism>
<gene>
    <name evidence="1" type="ORF">A3G60_03150</name>
</gene>
<evidence type="ECO:0000313" key="2">
    <source>
        <dbReference type="Proteomes" id="UP000178996"/>
    </source>
</evidence>
<evidence type="ECO:0000313" key="1">
    <source>
        <dbReference type="EMBL" id="OGZ58384.1"/>
    </source>
</evidence>
<name>A0A1G2H7D2_9BACT</name>
<protein>
    <submittedName>
        <fullName evidence="1">Uncharacterized protein</fullName>
    </submittedName>
</protein>
<sequence>MPLFANAIAADIRIEAGSCKKQEHGFFFNTACDILETEYRRKGLIICVSVQCLSISFVRGRVGRNHRLLPDSVMKKDVRNRVIDW</sequence>
<comment type="caution">
    <text evidence="1">The sequence shown here is derived from an EMBL/GenBank/DDBJ whole genome shotgun (WGS) entry which is preliminary data.</text>
</comment>
<accession>A0A1G2H7D2</accession>
<reference evidence="1 2" key="1">
    <citation type="journal article" date="2016" name="Nat. Commun.">
        <title>Thousands of microbial genomes shed light on interconnected biogeochemical processes in an aquifer system.</title>
        <authorList>
            <person name="Anantharaman K."/>
            <person name="Brown C.T."/>
            <person name="Hug L.A."/>
            <person name="Sharon I."/>
            <person name="Castelle C.J."/>
            <person name="Probst A.J."/>
            <person name="Thomas B.C."/>
            <person name="Singh A."/>
            <person name="Wilkins M.J."/>
            <person name="Karaoz U."/>
            <person name="Brodie E.L."/>
            <person name="Williams K.H."/>
            <person name="Hubbard S.S."/>
            <person name="Banfield J.F."/>
        </authorList>
    </citation>
    <scope>NUCLEOTIDE SEQUENCE [LARGE SCALE GENOMIC DNA]</scope>
</reference>
<dbReference type="Proteomes" id="UP000178996">
    <property type="component" value="Unassembled WGS sequence"/>
</dbReference>
<dbReference type="AlphaFoldDB" id="A0A1G2H7D2"/>
<proteinExistence type="predicted"/>
<dbReference type="EMBL" id="MHOB01000002">
    <property type="protein sequence ID" value="OGZ58384.1"/>
    <property type="molecule type" value="Genomic_DNA"/>
</dbReference>